<dbReference type="SMART" id="SM00382">
    <property type="entry name" value="AAA"/>
    <property type="match status" value="1"/>
</dbReference>
<evidence type="ECO:0000256" key="2">
    <source>
        <dbReference type="ARBA" id="ARBA00022448"/>
    </source>
</evidence>
<dbReference type="Proteomes" id="UP000001555">
    <property type="component" value="Unassembled WGS sequence"/>
</dbReference>
<dbReference type="PANTHER" id="PTHR24223:SF415">
    <property type="entry name" value="FI20190P1"/>
    <property type="match status" value="1"/>
</dbReference>
<feature type="transmembrane region" description="Helical" evidence="9">
    <location>
        <begin position="686"/>
        <end position="712"/>
    </location>
</feature>
<dbReference type="Gene3D" id="3.40.50.300">
    <property type="entry name" value="P-loop containing nucleotide triphosphate hydrolases"/>
    <property type="match status" value="2"/>
</dbReference>
<dbReference type="EMBL" id="ABJB010735334">
    <property type="status" value="NOT_ANNOTATED_CDS"/>
    <property type="molecule type" value="Genomic_DNA"/>
</dbReference>
<keyword evidence="3 9" id="KW-0812">Transmembrane</keyword>
<gene>
    <name evidence="12" type="ORF">IscW_ISCW023024</name>
</gene>
<dbReference type="VEuPathDB" id="VectorBase:ISCW023024"/>
<keyword evidence="4" id="KW-0677">Repeat</keyword>
<dbReference type="EMBL" id="ABJB010915950">
    <property type="status" value="NOT_ANNOTATED_CDS"/>
    <property type="molecule type" value="Genomic_DNA"/>
</dbReference>
<feature type="transmembrane region" description="Helical" evidence="9">
    <location>
        <begin position="760"/>
        <end position="781"/>
    </location>
</feature>
<proteinExistence type="predicted"/>
<evidence type="ECO:0000256" key="7">
    <source>
        <dbReference type="ARBA" id="ARBA00022989"/>
    </source>
</evidence>
<dbReference type="FunFam" id="1.20.1560.10:FF:000013">
    <property type="entry name" value="ABC transporter C family member 2"/>
    <property type="match status" value="1"/>
</dbReference>
<dbReference type="EMBL" id="ABJB010638735">
    <property type="status" value="NOT_ANNOTATED_CDS"/>
    <property type="molecule type" value="Genomic_DNA"/>
</dbReference>
<feature type="non-terminal residue" evidence="12">
    <location>
        <position position="1049"/>
    </location>
</feature>
<dbReference type="GO" id="GO:0055085">
    <property type="term" value="P:transmembrane transport"/>
    <property type="evidence" value="ECO:0000318"/>
    <property type="project" value="GO_Central"/>
</dbReference>
<feature type="transmembrane region" description="Helical" evidence="9">
    <location>
        <begin position="787"/>
        <end position="810"/>
    </location>
</feature>
<evidence type="ECO:0000256" key="3">
    <source>
        <dbReference type="ARBA" id="ARBA00022692"/>
    </source>
</evidence>
<dbReference type="FunFam" id="3.40.50.300:FF:002586">
    <property type="entry name" value="Putative abc transporter c family member"/>
    <property type="match status" value="1"/>
</dbReference>
<reference evidence="13" key="2">
    <citation type="submission" date="2020-05" db="UniProtKB">
        <authorList>
            <consortium name="EnsemblMetazoa"/>
        </authorList>
    </citation>
    <scope>IDENTIFICATION</scope>
    <source>
        <strain evidence="13">wikel</strain>
    </source>
</reference>
<dbReference type="Gene3D" id="1.20.1560.10">
    <property type="entry name" value="ABC transporter type 1, transmembrane domain"/>
    <property type="match status" value="2"/>
</dbReference>
<comment type="subcellular location">
    <subcellularLocation>
        <location evidence="1">Membrane</location>
        <topology evidence="1">Multi-pass membrane protein</topology>
    </subcellularLocation>
</comment>
<dbReference type="EMBL" id="ABJB011069791">
    <property type="status" value="NOT_ANNOTATED_CDS"/>
    <property type="molecule type" value="Genomic_DNA"/>
</dbReference>
<evidence type="ECO:0000313" key="12">
    <source>
        <dbReference type="EMBL" id="EEC18819.1"/>
    </source>
</evidence>
<evidence type="ECO:0000256" key="4">
    <source>
        <dbReference type="ARBA" id="ARBA00022737"/>
    </source>
</evidence>
<keyword evidence="5" id="KW-0547">Nucleotide-binding</keyword>
<dbReference type="InterPro" id="IPR027417">
    <property type="entry name" value="P-loop_NTPase"/>
</dbReference>
<dbReference type="GO" id="GO:0140359">
    <property type="term" value="F:ABC-type transporter activity"/>
    <property type="evidence" value="ECO:0000318"/>
    <property type="project" value="GO_Central"/>
</dbReference>
<organism>
    <name type="scientific">Ixodes scapularis</name>
    <name type="common">Black-legged tick</name>
    <name type="synonym">Deer tick</name>
    <dbReference type="NCBI Taxonomy" id="6945"/>
    <lineage>
        <taxon>Eukaryota</taxon>
        <taxon>Metazoa</taxon>
        <taxon>Ecdysozoa</taxon>
        <taxon>Arthropoda</taxon>
        <taxon>Chelicerata</taxon>
        <taxon>Arachnida</taxon>
        <taxon>Acari</taxon>
        <taxon>Parasitiformes</taxon>
        <taxon>Ixodida</taxon>
        <taxon>Ixodoidea</taxon>
        <taxon>Ixodidae</taxon>
        <taxon>Ixodinae</taxon>
        <taxon>Ixodes</taxon>
    </lineage>
</organism>
<reference evidence="12 14" key="1">
    <citation type="submission" date="2008-03" db="EMBL/GenBank/DDBJ databases">
        <title>Annotation of Ixodes scapularis.</title>
        <authorList>
            <consortium name="Ixodes scapularis Genome Project Consortium"/>
            <person name="Caler E."/>
            <person name="Hannick L.I."/>
            <person name="Bidwell S."/>
            <person name="Joardar V."/>
            <person name="Thiagarajan M."/>
            <person name="Amedeo P."/>
            <person name="Galinsky K.J."/>
            <person name="Schobel S."/>
            <person name="Inman J."/>
            <person name="Hostetler J."/>
            <person name="Miller J."/>
            <person name="Hammond M."/>
            <person name="Megy K."/>
            <person name="Lawson D."/>
            <person name="Kodira C."/>
            <person name="Sutton G."/>
            <person name="Meyer J."/>
            <person name="Hill C.A."/>
            <person name="Birren B."/>
            <person name="Nene V."/>
            <person name="Collins F."/>
            <person name="Alarcon-Chaidez F."/>
            <person name="Wikel S."/>
            <person name="Strausberg R."/>
        </authorList>
    </citation>
    <scope>NUCLEOTIDE SEQUENCE [LARGE SCALE GENOMIC DNA]</scope>
    <source>
        <strain evidence="14">Wikel</strain>
        <strain evidence="12">Wikel colony</strain>
    </source>
</reference>
<dbReference type="PaxDb" id="6945-B7QIZ7"/>
<accession>B7QIZ7</accession>
<feature type="domain" description="ABC transporter" evidence="10">
    <location>
        <begin position="307"/>
        <end position="531"/>
    </location>
</feature>
<dbReference type="InterPro" id="IPR011527">
    <property type="entry name" value="ABC1_TM_dom"/>
</dbReference>
<dbReference type="PROSITE" id="PS50929">
    <property type="entry name" value="ABC_TM1F"/>
    <property type="match status" value="2"/>
</dbReference>
<evidence type="ECO:0000259" key="10">
    <source>
        <dbReference type="PROSITE" id="PS50893"/>
    </source>
</evidence>
<evidence type="ECO:0000256" key="6">
    <source>
        <dbReference type="ARBA" id="ARBA00022840"/>
    </source>
</evidence>
<name>B7QIZ7_IXOSC</name>
<dbReference type="InterPro" id="IPR003593">
    <property type="entry name" value="AAA+_ATPase"/>
</dbReference>
<keyword evidence="6" id="KW-0067">ATP-binding</keyword>
<feature type="domain" description="ABC transmembrane type-1" evidence="11">
    <location>
        <begin position="665"/>
        <end position="930"/>
    </location>
</feature>
<dbReference type="InterPro" id="IPR050173">
    <property type="entry name" value="ABC_transporter_C-like"/>
</dbReference>
<keyword evidence="7 9" id="KW-1133">Transmembrane helix</keyword>
<dbReference type="EMBL" id="DS948778">
    <property type="protein sequence ID" value="EEC18819.1"/>
    <property type="molecule type" value="Genomic_DNA"/>
</dbReference>
<dbReference type="FunFam" id="3.40.50.300:FF:000997">
    <property type="entry name" value="Multidrug resistance-associated protein 1"/>
    <property type="match status" value="1"/>
</dbReference>
<dbReference type="EMBL" id="ABJB010868888">
    <property type="status" value="NOT_ANNOTATED_CDS"/>
    <property type="molecule type" value="Genomic_DNA"/>
</dbReference>
<dbReference type="EnsemblMetazoa" id="ISCW023024-RA">
    <property type="protein sequence ID" value="ISCW023024-PA"/>
    <property type="gene ID" value="ISCW023024"/>
</dbReference>
<dbReference type="Pfam" id="PF00005">
    <property type="entry name" value="ABC_tran"/>
    <property type="match status" value="2"/>
</dbReference>
<dbReference type="GO" id="GO:0032440">
    <property type="term" value="F:2-alkenal reductase [NAD(P)H] activity"/>
    <property type="evidence" value="ECO:0007669"/>
    <property type="project" value="UniProtKB-EC"/>
</dbReference>
<dbReference type="PROSITE" id="PS50893">
    <property type="entry name" value="ABC_TRANSPORTER_2"/>
    <property type="match status" value="1"/>
</dbReference>
<keyword evidence="8 9" id="KW-0472">Membrane</keyword>
<evidence type="ECO:0000256" key="1">
    <source>
        <dbReference type="ARBA" id="ARBA00004141"/>
    </source>
</evidence>
<feature type="domain" description="ABC transmembrane type-1" evidence="11">
    <location>
        <begin position="5"/>
        <end position="272"/>
    </location>
</feature>
<sequence length="1049" mass="116875">MHALFYFRYLLVYIEEKQDSWHGYAYASAYAFSQLVGGMLNAHAAYLMALGGYKVQSALTSALYKKVLRISSSSRRQYTAGEIMNLMSVDVEQVGQFLLLCHNCWGVPLRIVLTMVFLWKYLGPSSLATLATMFASTLATTCVAHFCDKYQVGEWTLSSKMFLYSSTFARTIEWILQVIKLNAWEPPFMEKVKRTRAEELSSLKKYAILQSIFAFVWSATPNAAALASFGTFLLVSPANQLTPSIAFTCLSLFMLLRFPMYILPDVLSRLIRCLGSLKRLSAFLEEAELDEKMIGARLFSHSSGDAVSLKGASFTWASEEPAGLRDLTLNVKEGSLVAVVGPVGCGKSTLLNAILGTLEKVSGSVDVQGRLAYVAQQSWIQNATVKENIIFTNTANEERYQQVVEACALRPDLEMLPAGENTEVGDKGINLSGGQKLRISLARAVYHDADVYLLDDPFSAVDVHVASHLFEHVVGPTGALKSKTRILVTHSVTVLPQVDWIVLLDKGGIKEQGTYRDLLEKDGSDFSAFLKKHAKKHSSSSNLKATAKTERFVICVQLSFRPNEESVEKDVIDEAELADEERMNTGSVSSLSFNFQSFIFFFFTLKSLYRYMYTFSKILARKRLQNINKLILEMQDAKFLAGTPLYGIRIFKNGAHALHQRNSPVFYGSGLWLSEWSSHPDPFMRATYMVGFGALLVGMSIFNFIYSVLFVLGSMRTASSIHSQLLQSVMRSPISFFDKTSMGRIVNRFSRDVDLIDKEVPFLLSMNVTDLASIVMLVVVICFPSAYFLIIVAVVLLLFTGLTVASLPAFRQVRRMQSVTRSPVFTHFGETVSGAVSIRAFGATKPFMETLERFLDDNINCYFFVCFLTERCRVVAIQALTLLLSTTTALVSVAGRDFLEASMAGLTLTYTMQMAEEMTYVVMMFVMLEASMVAVERAMDYFDLPEEAPWRNAEVQPAAEWPTRGDVTFGDYSAAYRDDVEPVLRHVNFQAQDGQKVGIVGRTGAGKSTLALALFRMIEPKTGSIVVDKVDIAKIGLHDLRLKMTIIPQ</sequence>
<keyword evidence="12" id="KW-0560">Oxidoreductase</keyword>
<evidence type="ECO:0000256" key="5">
    <source>
        <dbReference type="ARBA" id="ARBA00022741"/>
    </source>
</evidence>
<dbReference type="SUPFAM" id="SSF52540">
    <property type="entry name" value="P-loop containing nucleoside triphosphate hydrolases"/>
    <property type="match status" value="2"/>
</dbReference>
<evidence type="ECO:0000313" key="14">
    <source>
        <dbReference type="Proteomes" id="UP000001555"/>
    </source>
</evidence>
<feature type="transmembrane region" description="Helical" evidence="9">
    <location>
        <begin position="874"/>
        <end position="894"/>
    </location>
</feature>
<dbReference type="GO" id="GO:0016020">
    <property type="term" value="C:membrane"/>
    <property type="evidence" value="ECO:0007669"/>
    <property type="project" value="UniProtKB-SubCell"/>
</dbReference>
<dbReference type="AlphaFoldDB" id="B7QIZ7"/>
<feature type="transmembrane region" description="Helical" evidence="9">
    <location>
        <begin position="918"/>
        <end position="935"/>
    </location>
</feature>
<evidence type="ECO:0000259" key="11">
    <source>
        <dbReference type="PROSITE" id="PS50929"/>
    </source>
</evidence>
<dbReference type="EMBL" id="ABJB010797701">
    <property type="status" value="NOT_ANNOTATED_CDS"/>
    <property type="molecule type" value="Genomic_DNA"/>
</dbReference>
<dbReference type="CDD" id="cd03250">
    <property type="entry name" value="ABCC_MRP_domain1"/>
    <property type="match status" value="1"/>
</dbReference>
<dbReference type="InterPro" id="IPR036640">
    <property type="entry name" value="ABC1_TM_sf"/>
</dbReference>
<dbReference type="GO" id="GO:0016887">
    <property type="term" value="F:ATP hydrolysis activity"/>
    <property type="evidence" value="ECO:0007669"/>
    <property type="project" value="InterPro"/>
</dbReference>
<protein>
    <submittedName>
        <fullName evidence="12 13">Multidrug resistance protein, putative</fullName>
        <ecNumber evidence="12">1.3.1.74</ecNumber>
    </submittedName>
</protein>
<evidence type="ECO:0000256" key="8">
    <source>
        <dbReference type="ARBA" id="ARBA00023136"/>
    </source>
</evidence>
<dbReference type="GO" id="GO:0005524">
    <property type="term" value="F:ATP binding"/>
    <property type="evidence" value="ECO:0007669"/>
    <property type="project" value="UniProtKB-KW"/>
</dbReference>
<dbReference type="EMBL" id="ABJB010068933">
    <property type="status" value="NOT_ANNOTATED_CDS"/>
    <property type="molecule type" value="Genomic_DNA"/>
</dbReference>
<dbReference type="VEuPathDB" id="VectorBase:ISCI023024"/>
<evidence type="ECO:0000256" key="9">
    <source>
        <dbReference type="SAM" id="Phobius"/>
    </source>
</evidence>
<keyword evidence="2" id="KW-0813">Transport</keyword>
<dbReference type="EMBL" id="ABJB010795985">
    <property type="status" value="NOT_ANNOTATED_CDS"/>
    <property type="molecule type" value="Genomic_DNA"/>
</dbReference>
<dbReference type="VEuPathDB" id="VectorBase:ISCP_019557"/>
<dbReference type="PANTHER" id="PTHR24223">
    <property type="entry name" value="ATP-BINDING CASSETTE SUB-FAMILY C"/>
    <property type="match status" value="1"/>
</dbReference>
<evidence type="ECO:0000313" key="13">
    <source>
        <dbReference type="EnsemblMetazoa" id="ISCW023024-PA"/>
    </source>
</evidence>
<dbReference type="FunFam" id="1.20.1560.10:FF:000082">
    <property type="entry name" value="ABC transporter, multidrug resistance associated protein"/>
    <property type="match status" value="1"/>
</dbReference>
<dbReference type="OrthoDB" id="6514936at2759"/>
<dbReference type="InterPro" id="IPR003439">
    <property type="entry name" value="ABC_transporter-like_ATP-bd"/>
</dbReference>
<dbReference type="Pfam" id="PF00664">
    <property type="entry name" value="ABC_membrane"/>
    <property type="match status" value="2"/>
</dbReference>
<keyword evidence="14" id="KW-1185">Reference proteome</keyword>
<dbReference type="EC" id="1.3.1.74" evidence="12"/>
<dbReference type="HOGENOM" id="CLU_000604_27_1_1"/>
<dbReference type="SUPFAM" id="SSF90123">
    <property type="entry name" value="ABC transporter transmembrane region"/>
    <property type="match status" value="2"/>
</dbReference>
<dbReference type="STRING" id="6945.B7QIZ7"/>